<dbReference type="GeneID" id="59256034"/>
<sequence length="92" mass="10059">MPSFETLKNLDASENISSSSRLGNFTFIQVGNDRGPRTEARSHVMREFGARKSCKGPRKLEPKTLKRKAVQAVGRYLSGVGNKEAPASAHLS</sequence>
<proteinExistence type="predicted"/>
<dbReference type="Proteomes" id="UP000531561">
    <property type="component" value="Unassembled WGS sequence"/>
</dbReference>
<comment type="caution">
    <text evidence="1">The sequence shown here is derived from an EMBL/GenBank/DDBJ whole genome shotgun (WGS) entry which is preliminary data.</text>
</comment>
<dbReference type="EMBL" id="JABFCT010000003">
    <property type="protein sequence ID" value="KAF5877550.1"/>
    <property type="molecule type" value="Genomic_DNA"/>
</dbReference>
<gene>
    <name evidence="1" type="ORF">Bfra_001917</name>
</gene>
<dbReference type="OrthoDB" id="4158087at2759"/>
<dbReference type="RefSeq" id="XP_037196496.1">
    <property type="nucleotide sequence ID" value="XM_037332342.1"/>
</dbReference>
<organism evidence="1 2">
    <name type="scientific">Botrytis fragariae</name>
    <dbReference type="NCBI Taxonomy" id="1964551"/>
    <lineage>
        <taxon>Eukaryota</taxon>
        <taxon>Fungi</taxon>
        <taxon>Dikarya</taxon>
        <taxon>Ascomycota</taxon>
        <taxon>Pezizomycotina</taxon>
        <taxon>Leotiomycetes</taxon>
        <taxon>Helotiales</taxon>
        <taxon>Sclerotiniaceae</taxon>
        <taxon>Botrytis</taxon>
    </lineage>
</organism>
<name>A0A8H6B1U4_9HELO</name>
<keyword evidence="2" id="KW-1185">Reference proteome</keyword>
<protein>
    <submittedName>
        <fullName evidence="1">Uncharacterized protein</fullName>
    </submittedName>
</protein>
<accession>A0A8H6B1U4</accession>
<reference evidence="1 2" key="1">
    <citation type="journal article" date="2020" name="Phytopathology">
        <title>A high-quality genome resource of Botrytis fragariae, a new and rapidly spreading fungal pathogen causing strawberry gray mold in the U.S.A.</title>
        <authorList>
            <person name="Wu Y."/>
            <person name="Saski C.A."/>
            <person name="Schnabel G."/>
            <person name="Xiao S."/>
            <person name="Hu M."/>
        </authorList>
    </citation>
    <scope>NUCLEOTIDE SEQUENCE [LARGE SCALE GENOMIC DNA]</scope>
    <source>
        <strain evidence="1 2">BVB16</strain>
    </source>
</reference>
<evidence type="ECO:0000313" key="2">
    <source>
        <dbReference type="Proteomes" id="UP000531561"/>
    </source>
</evidence>
<evidence type="ECO:0000313" key="1">
    <source>
        <dbReference type="EMBL" id="KAF5877550.1"/>
    </source>
</evidence>
<dbReference type="AlphaFoldDB" id="A0A8H6B1U4"/>